<evidence type="ECO:0000256" key="13">
    <source>
        <dbReference type="SAM" id="Phobius"/>
    </source>
</evidence>
<dbReference type="InterPro" id="IPR013783">
    <property type="entry name" value="Ig-like_fold"/>
</dbReference>
<dbReference type="GO" id="GO:0019981">
    <property type="term" value="F:interleukin-6 binding"/>
    <property type="evidence" value="ECO:0007669"/>
    <property type="project" value="TreeGrafter"/>
</dbReference>
<dbReference type="InterPro" id="IPR003961">
    <property type="entry name" value="FN3_dom"/>
</dbReference>
<dbReference type="SUPFAM" id="SSF48726">
    <property type="entry name" value="Immunoglobulin"/>
    <property type="match status" value="1"/>
</dbReference>
<dbReference type="GO" id="GO:0004921">
    <property type="term" value="F:interleukin-11 receptor activity"/>
    <property type="evidence" value="ECO:0007669"/>
    <property type="project" value="TreeGrafter"/>
</dbReference>
<dbReference type="GO" id="GO:0009897">
    <property type="term" value="C:external side of plasma membrane"/>
    <property type="evidence" value="ECO:0007669"/>
    <property type="project" value="TreeGrafter"/>
</dbReference>
<proteinExistence type="inferred from homology"/>
<keyword evidence="10" id="KW-0325">Glycoprotein</keyword>
<dbReference type="RefSeq" id="XP_004630003.1">
    <property type="nucleotide sequence ID" value="XM_004629946.2"/>
</dbReference>
<dbReference type="Pfam" id="PF00047">
    <property type="entry name" value="ig"/>
    <property type="match status" value="1"/>
</dbReference>
<dbReference type="InterPro" id="IPR050379">
    <property type="entry name" value="Type-I_Cytokine_Rcpt"/>
</dbReference>
<feature type="region of interest" description="Disordered" evidence="12">
    <location>
        <begin position="366"/>
        <end position="396"/>
    </location>
</feature>
<evidence type="ECO:0000256" key="8">
    <source>
        <dbReference type="ARBA" id="ARBA00023157"/>
    </source>
</evidence>
<evidence type="ECO:0000256" key="7">
    <source>
        <dbReference type="ARBA" id="ARBA00023136"/>
    </source>
</evidence>
<accession>A0A6P3ERR4</accession>
<dbReference type="FunCoup" id="A0A6P3ERR4">
    <property type="interactions" value="730"/>
</dbReference>
<dbReference type="Gene3D" id="2.60.40.10">
    <property type="entry name" value="Immunoglobulins"/>
    <property type="match status" value="3"/>
</dbReference>
<evidence type="ECO:0000259" key="15">
    <source>
        <dbReference type="PROSITE" id="PS50853"/>
    </source>
</evidence>
<evidence type="ECO:0000256" key="4">
    <source>
        <dbReference type="ARBA" id="ARBA00022729"/>
    </source>
</evidence>
<dbReference type="PANTHER" id="PTHR23036">
    <property type="entry name" value="CYTOKINE RECEPTOR"/>
    <property type="match status" value="1"/>
</dbReference>
<keyword evidence="9 17" id="KW-0675">Receptor</keyword>
<dbReference type="AlphaFoldDB" id="A0A6P3ERR4"/>
<evidence type="ECO:0000256" key="9">
    <source>
        <dbReference type="ARBA" id="ARBA00023170"/>
    </source>
</evidence>
<dbReference type="SMART" id="SM00409">
    <property type="entry name" value="IG"/>
    <property type="match status" value="1"/>
</dbReference>
<reference evidence="17" key="1">
    <citation type="submission" date="2025-08" db="UniProtKB">
        <authorList>
            <consortium name="RefSeq"/>
        </authorList>
    </citation>
    <scope>IDENTIFICATION</scope>
</reference>
<evidence type="ECO:0000256" key="12">
    <source>
        <dbReference type="SAM" id="MobiDB-lite"/>
    </source>
</evidence>
<dbReference type="InterPro" id="IPR015321">
    <property type="entry name" value="TypeI_recpt_CBD"/>
</dbReference>
<protein>
    <submittedName>
        <fullName evidence="17">Interleukin-6 receptor subunit alpha isoform X1</fullName>
    </submittedName>
</protein>
<dbReference type="InterPro" id="IPR036179">
    <property type="entry name" value="Ig-like_dom_sf"/>
</dbReference>
<comment type="subcellular location">
    <subcellularLocation>
        <location evidence="1">Membrane</location>
        <topology evidence="1">Single-pass type I membrane protein</topology>
    </subcellularLocation>
</comment>
<keyword evidence="16" id="KW-1185">Reference proteome</keyword>
<evidence type="ECO:0000256" key="3">
    <source>
        <dbReference type="ARBA" id="ARBA00022692"/>
    </source>
</evidence>
<keyword evidence="6 13" id="KW-1133">Transmembrane helix</keyword>
<dbReference type="GO" id="GO:0043235">
    <property type="term" value="C:receptor complex"/>
    <property type="evidence" value="ECO:0007669"/>
    <property type="project" value="TreeGrafter"/>
</dbReference>
<dbReference type="OrthoDB" id="8634471at2759"/>
<dbReference type="InterPro" id="IPR007110">
    <property type="entry name" value="Ig-like_dom"/>
</dbReference>
<dbReference type="PROSITE" id="PS01354">
    <property type="entry name" value="HEMATOPO_REC_L_F3"/>
    <property type="match status" value="1"/>
</dbReference>
<keyword evidence="3 13" id="KW-0812">Transmembrane</keyword>
<keyword evidence="4" id="KW-0732">Signal</keyword>
<dbReference type="GO" id="GO:0008284">
    <property type="term" value="P:positive regulation of cell population proliferation"/>
    <property type="evidence" value="ECO:0007669"/>
    <property type="project" value="TreeGrafter"/>
</dbReference>
<dbReference type="FunFam" id="2.60.40.10:FF:000136">
    <property type="entry name" value="Ciliary neurotrophic factor receptor alpha"/>
    <property type="match status" value="1"/>
</dbReference>
<gene>
    <name evidence="17" type="primary">Il6r</name>
</gene>
<keyword evidence="7 13" id="KW-0472">Membrane</keyword>
<dbReference type="GO" id="GO:0070102">
    <property type="term" value="P:interleukin-6-mediated signaling pathway"/>
    <property type="evidence" value="ECO:0007669"/>
    <property type="project" value="TreeGrafter"/>
</dbReference>
<evidence type="ECO:0000256" key="2">
    <source>
        <dbReference type="ARBA" id="ARBA00010890"/>
    </source>
</evidence>
<comment type="similarity">
    <text evidence="2">Belongs to the type I cytokine receptor family. Type 3 subfamily.</text>
</comment>
<feature type="domain" description="Ig-like" evidence="14">
    <location>
        <begin position="90"/>
        <end position="156"/>
    </location>
</feature>
<dbReference type="PROSITE" id="PS50835">
    <property type="entry name" value="IG_LIKE"/>
    <property type="match status" value="1"/>
</dbReference>
<keyword evidence="8" id="KW-1015">Disulfide bond</keyword>
<sequence>MCKWEVALTPSRVRGSRAEGGAEPRPSQCVLGAEPVRLAAAFGVRPHRRAPAPQCSATRVTVGRKMLAAGCVLLVALLAVPGEAQACSAPDLPTDVMTSLPGASVSLPCPAKDLRDNATVHWVVTSAHQRWASVGRRLLLSSVQFNDSGNYSCYVNGHLAGTVRLLVEAPPEAPKLFCWRKNPLDSVVCEWSPQSPPSLMTQAVLCVKKVQNGRVKEFQKPCLYSPESQKFFCQLPIPEGDTCIYVVVVCVVNSAGSSLSSKVTLRANKILKPDPPANIRVTAVAGHPSWLKVTWKDPPSWKSNFYRLHFDLRYRAEQAETFSTWLIEDSQYQRIITDAWRGHRHVVQLRAREEFGIGSWSEWSPEARGTPWSEPRTSPTAPHITEAPTTDEEDDSHYVSAIATSLPVQHSSSVAALPAFLVAGGSLTFGFLLCVGLILRFKRTWKSRTLQECKPSMHPPYPLGQPRPTIVLVPLLSPPVSPNSLGSDNALSQSQPDTKDQRSSYDVSNKDYFSR</sequence>
<dbReference type="CDD" id="cd00063">
    <property type="entry name" value="FN3"/>
    <property type="match status" value="1"/>
</dbReference>
<dbReference type="PROSITE" id="PS50853">
    <property type="entry name" value="FN3"/>
    <property type="match status" value="1"/>
</dbReference>
<evidence type="ECO:0000256" key="11">
    <source>
        <dbReference type="ARBA" id="ARBA00023319"/>
    </source>
</evidence>
<organism evidence="16 17">
    <name type="scientific">Octodon degus</name>
    <name type="common">Degu</name>
    <name type="synonym">Sciurus degus</name>
    <dbReference type="NCBI Taxonomy" id="10160"/>
    <lineage>
        <taxon>Eukaryota</taxon>
        <taxon>Metazoa</taxon>
        <taxon>Chordata</taxon>
        <taxon>Craniata</taxon>
        <taxon>Vertebrata</taxon>
        <taxon>Euteleostomi</taxon>
        <taxon>Mammalia</taxon>
        <taxon>Eutheria</taxon>
        <taxon>Euarchontoglires</taxon>
        <taxon>Glires</taxon>
        <taxon>Rodentia</taxon>
        <taxon>Hystricomorpha</taxon>
        <taxon>Octodontidae</taxon>
        <taxon>Octodon</taxon>
    </lineage>
</organism>
<dbReference type="Proteomes" id="UP000515203">
    <property type="component" value="Unplaced"/>
</dbReference>
<evidence type="ECO:0000259" key="14">
    <source>
        <dbReference type="PROSITE" id="PS50835"/>
    </source>
</evidence>
<dbReference type="GeneID" id="101578224"/>
<dbReference type="InterPro" id="IPR003530">
    <property type="entry name" value="Hematopoietin_rcpt_L_F3_CS"/>
</dbReference>
<dbReference type="InterPro" id="IPR013151">
    <property type="entry name" value="Immunoglobulin_dom"/>
</dbReference>
<dbReference type="SMART" id="SM00408">
    <property type="entry name" value="IGc2"/>
    <property type="match status" value="1"/>
</dbReference>
<dbReference type="CTD" id="3570"/>
<dbReference type="SMART" id="SM00060">
    <property type="entry name" value="FN3"/>
    <property type="match status" value="2"/>
</dbReference>
<dbReference type="InterPro" id="IPR003598">
    <property type="entry name" value="Ig_sub2"/>
</dbReference>
<evidence type="ECO:0000256" key="5">
    <source>
        <dbReference type="ARBA" id="ARBA00022737"/>
    </source>
</evidence>
<dbReference type="InterPro" id="IPR036116">
    <property type="entry name" value="FN3_sf"/>
</dbReference>
<dbReference type="SUPFAM" id="SSF49265">
    <property type="entry name" value="Fibronectin type III"/>
    <property type="match status" value="2"/>
</dbReference>
<keyword evidence="5" id="KW-0677">Repeat</keyword>
<evidence type="ECO:0000256" key="1">
    <source>
        <dbReference type="ARBA" id="ARBA00004479"/>
    </source>
</evidence>
<dbReference type="PANTHER" id="PTHR23036:SF98">
    <property type="entry name" value="INTERLEUKIN-6 RECEPTOR SUBUNIT ALPHA"/>
    <property type="match status" value="1"/>
</dbReference>
<evidence type="ECO:0000313" key="17">
    <source>
        <dbReference type="RefSeq" id="XP_004630003.1"/>
    </source>
</evidence>
<feature type="compositionally biased region" description="Basic and acidic residues" evidence="12">
    <location>
        <begin position="497"/>
        <end position="515"/>
    </location>
</feature>
<evidence type="ECO:0000256" key="10">
    <source>
        <dbReference type="ARBA" id="ARBA00023180"/>
    </source>
</evidence>
<feature type="domain" description="Fibronectin type-III" evidence="15">
    <location>
        <begin position="275"/>
        <end position="373"/>
    </location>
</feature>
<dbReference type="Pfam" id="PF09240">
    <property type="entry name" value="IL6Ra-bind"/>
    <property type="match status" value="1"/>
</dbReference>
<dbReference type="InterPro" id="IPR003599">
    <property type="entry name" value="Ig_sub"/>
</dbReference>
<dbReference type="InParanoid" id="A0A6P3ERR4"/>
<evidence type="ECO:0000256" key="6">
    <source>
        <dbReference type="ARBA" id="ARBA00022989"/>
    </source>
</evidence>
<feature type="region of interest" description="Disordered" evidence="12">
    <location>
        <begin position="481"/>
        <end position="515"/>
    </location>
</feature>
<dbReference type="GO" id="GO:0019970">
    <property type="term" value="F:interleukin-11 binding"/>
    <property type="evidence" value="ECO:0007669"/>
    <property type="project" value="TreeGrafter"/>
</dbReference>
<evidence type="ECO:0000313" key="16">
    <source>
        <dbReference type="Proteomes" id="UP000515203"/>
    </source>
</evidence>
<feature type="transmembrane region" description="Helical" evidence="13">
    <location>
        <begin position="415"/>
        <end position="439"/>
    </location>
</feature>
<keyword evidence="11" id="KW-0393">Immunoglobulin domain</keyword>
<name>A0A6P3ERR4_OCTDE</name>